<gene>
    <name evidence="2" type="ORF">Scep_008506</name>
</gene>
<dbReference type="AlphaFoldDB" id="A0AAP0KDT3"/>
<name>A0AAP0KDT3_9MAGN</name>
<proteinExistence type="predicted"/>
<dbReference type="EMBL" id="JBBNAG010000003">
    <property type="protein sequence ID" value="KAK9149749.1"/>
    <property type="molecule type" value="Genomic_DNA"/>
</dbReference>
<dbReference type="InterPro" id="IPR018790">
    <property type="entry name" value="DUF2358"/>
</dbReference>
<sequence>MATAFPGQAVHPTQSNFRRTPAAKPPTNSLPPPNLSRNRNSPTRAHHRQTPTHERPALEVDELVKFLYADLPHLFDEQGIDRTMYDDKVKFRDPITKHDTISGYLFNIQLLRMLFSPDFQLHSVKQSPDLRLSETSTLGTQ</sequence>
<evidence type="ECO:0000256" key="1">
    <source>
        <dbReference type="SAM" id="MobiDB-lite"/>
    </source>
</evidence>
<protein>
    <submittedName>
        <fullName evidence="2">Uncharacterized protein</fullName>
    </submittedName>
</protein>
<reference evidence="2 3" key="1">
    <citation type="submission" date="2024-01" db="EMBL/GenBank/DDBJ databases">
        <title>Genome assemblies of Stephania.</title>
        <authorList>
            <person name="Yang L."/>
        </authorList>
    </citation>
    <scope>NUCLEOTIDE SEQUENCE [LARGE SCALE GENOMIC DNA]</scope>
    <source>
        <strain evidence="2">JXDWG</strain>
        <tissue evidence="2">Leaf</tissue>
    </source>
</reference>
<evidence type="ECO:0000313" key="3">
    <source>
        <dbReference type="Proteomes" id="UP001419268"/>
    </source>
</evidence>
<dbReference type="Proteomes" id="UP001419268">
    <property type="component" value="Unassembled WGS sequence"/>
</dbReference>
<accession>A0AAP0KDT3</accession>
<organism evidence="2 3">
    <name type="scientific">Stephania cephalantha</name>
    <dbReference type="NCBI Taxonomy" id="152367"/>
    <lineage>
        <taxon>Eukaryota</taxon>
        <taxon>Viridiplantae</taxon>
        <taxon>Streptophyta</taxon>
        <taxon>Embryophyta</taxon>
        <taxon>Tracheophyta</taxon>
        <taxon>Spermatophyta</taxon>
        <taxon>Magnoliopsida</taxon>
        <taxon>Ranunculales</taxon>
        <taxon>Menispermaceae</taxon>
        <taxon>Menispermoideae</taxon>
        <taxon>Cissampelideae</taxon>
        <taxon>Stephania</taxon>
    </lineage>
</organism>
<keyword evidence="3" id="KW-1185">Reference proteome</keyword>
<dbReference type="Pfam" id="PF10184">
    <property type="entry name" value="DUF2358"/>
    <property type="match status" value="1"/>
</dbReference>
<evidence type="ECO:0000313" key="2">
    <source>
        <dbReference type="EMBL" id="KAK9149749.1"/>
    </source>
</evidence>
<comment type="caution">
    <text evidence="2">The sequence shown here is derived from an EMBL/GenBank/DDBJ whole genome shotgun (WGS) entry which is preliminary data.</text>
</comment>
<feature type="region of interest" description="Disordered" evidence="1">
    <location>
        <begin position="1"/>
        <end position="57"/>
    </location>
</feature>